<evidence type="ECO:0000313" key="5">
    <source>
        <dbReference type="Proteomes" id="UP001186944"/>
    </source>
</evidence>
<dbReference type="Proteomes" id="UP001186944">
    <property type="component" value="Unassembled WGS sequence"/>
</dbReference>
<feature type="region of interest" description="Disordered" evidence="1">
    <location>
        <begin position="218"/>
        <end position="336"/>
    </location>
</feature>
<sequence length="336" mass="37845">MRCEDLDGTGTVKFKKMKFGISLLILSFISIAYGDEVSDNTVELKFYRLTKSLWVANNFQTTFSGIIAEGATNYCTSNPSACLMTSCCSTNFKEQDIKHTSGYPEDQEKDMIHRFYIQYPGGANLDPSASYNNQTVLTSSVVIAIVTATREQIHTDIGYWITGADKEFYGIPPDDLSNSIIIPIAFVVLLAVIILAIVLHVWNKRREKAEKIQKKIEERKAAKKKAKVEPMQYHTPKDTDVPEVDKKINEKLYDQDSAARSMDSPRKSQGGASDADSAIRMDEGRNNFQMETQARKSLPPLSSEIDETSVHKKKEKKKKKKKHRSKQEGDDPTTEL</sequence>
<feature type="domain" description="DUF8077" evidence="3">
    <location>
        <begin position="59"/>
        <end position="166"/>
    </location>
</feature>
<feature type="compositionally biased region" description="Basic and acidic residues" evidence="1">
    <location>
        <begin position="235"/>
        <end position="254"/>
    </location>
</feature>
<keyword evidence="2" id="KW-0812">Transmembrane</keyword>
<accession>A0AA88XL04</accession>
<comment type="caution">
    <text evidence="4">The sequence shown here is derived from an EMBL/GenBank/DDBJ whole genome shotgun (WGS) entry which is preliminary data.</text>
</comment>
<evidence type="ECO:0000256" key="2">
    <source>
        <dbReference type="SAM" id="Phobius"/>
    </source>
</evidence>
<dbReference type="AlphaFoldDB" id="A0AA88XL04"/>
<reference evidence="4" key="1">
    <citation type="submission" date="2019-08" db="EMBL/GenBank/DDBJ databases">
        <title>The improved chromosome-level genome for the pearl oyster Pinctada fucata martensii using PacBio sequencing and Hi-C.</title>
        <authorList>
            <person name="Zheng Z."/>
        </authorList>
    </citation>
    <scope>NUCLEOTIDE SEQUENCE</scope>
    <source>
        <strain evidence="4">ZZ-2019</strain>
        <tissue evidence="4">Adductor muscle</tissue>
    </source>
</reference>
<organism evidence="4 5">
    <name type="scientific">Pinctada imbricata</name>
    <name type="common">Atlantic pearl-oyster</name>
    <name type="synonym">Pinctada martensii</name>
    <dbReference type="NCBI Taxonomy" id="66713"/>
    <lineage>
        <taxon>Eukaryota</taxon>
        <taxon>Metazoa</taxon>
        <taxon>Spiralia</taxon>
        <taxon>Lophotrochozoa</taxon>
        <taxon>Mollusca</taxon>
        <taxon>Bivalvia</taxon>
        <taxon>Autobranchia</taxon>
        <taxon>Pteriomorphia</taxon>
        <taxon>Pterioida</taxon>
        <taxon>Pterioidea</taxon>
        <taxon>Pteriidae</taxon>
        <taxon>Pinctada</taxon>
    </lineage>
</organism>
<evidence type="ECO:0000259" key="3">
    <source>
        <dbReference type="Pfam" id="PF26284"/>
    </source>
</evidence>
<feature type="compositionally biased region" description="Basic residues" evidence="1">
    <location>
        <begin position="311"/>
        <end position="325"/>
    </location>
</feature>
<keyword evidence="5" id="KW-1185">Reference proteome</keyword>
<dbReference type="Pfam" id="PF26284">
    <property type="entry name" value="DUF8077"/>
    <property type="match status" value="1"/>
</dbReference>
<gene>
    <name evidence="4" type="ORF">FSP39_004805</name>
</gene>
<keyword evidence="2" id="KW-1133">Transmembrane helix</keyword>
<name>A0AA88XL04_PINIB</name>
<keyword evidence="2" id="KW-0472">Membrane</keyword>
<feature type="transmembrane region" description="Helical" evidence="2">
    <location>
        <begin position="180"/>
        <end position="202"/>
    </location>
</feature>
<protein>
    <recommendedName>
        <fullName evidence="3">DUF8077 domain-containing protein</fullName>
    </recommendedName>
</protein>
<evidence type="ECO:0000256" key="1">
    <source>
        <dbReference type="SAM" id="MobiDB-lite"/>
    </source>
</evidence>
<evidence type="ECO:0000313" key="4">
    <source>
        <dbReference type="EMBL" id="KAK3087335.1"/>
    </source>
</evidence>
<proteinExistence type="predicted"/>
<dbReference type="InterPro" id="IPR058390">
    <property type="entry name" value="DUF8077"/>
</dbReference>
<dbReference type="EMBL" id="VSWD01000011">
    <property type="protein sequence ID" value="KAK3087335.1"/>
    <property type="molecule type" value="Genomic_DNA"/>
</dbReference>